<proteinExistence type="predicted"/>
<organism evidence="2 3">
    <name type="scientific">Dendronalium phyllosphericum CENA369</name>
    <dbReference type="NCBI Taxonomy" id="1725256"/>
    <lineage>
        <taxon>Bacteria</taxon>
        <taxon>Bacillati</taxon>
        <taxon>Cyanobacteriota</taxon>
        <taxon>Cyanophyceae</taxon>
        <taxon>Nostocales</taxon>
        <taxon>Nostocaceae</taxon>
        <taxon>Dendronalium</taxon>
        <taxon>Dendronalium phyllosphericum</taxon>
    </lineage>
</organism>
<name>A0A8J7IPV2_9NOST</name>
<protein>
    <submittedName>
        <fullName evidence="2">Uncharacterized protein</fullName>
    </submittedName>
</protein>
<comment type="caution">
    <text evidence="2">The sequence shown here is derived from an EMBL/GenBank/DDBJ whole genome shotgun (WGS) entry which is preliminary data.</text>
</comment>
<reference evidence="2 3" key="1">
    <citation type="journal article" date="2021" name="Int. J. Syst. Evol. Microbiol.">
        <title>Amazonocrinis nigriterrae gen. nov., sp. nov., Atlanticothrix silvestris gen. nov., sp. nov. and Dendronalium phyllosphericum gen. nov., sp. nov., nostocacean cyanobacteria from Brazilian environments.</title>
        <authorList>
            <person name="Alvarenga D.O."/>
            <person name="Andreote A.P.D."/>
            <person name="Branco L.H.Z."/>
            <person name="Delbaje E."/>
            <person name="Cruz R.B."/>
            <person name="Varani A.M."/>
            <person name="Fiore M.F."/>
        </authorList>
    </citation>
    <scope>NUCLEOTIDE SEQUENCE [LARGE SCALE GENOMIC DNA]</scope>
    <source>
        <strain evidence="2 3">CENA369</strain>
    </source>
</reference>
<feature type="region of interest" description="Disordered" evidence="1">
    <location>
        <begin position="90"/>
        <end position="114"/>
    </location>
</feature>
<dbReference type="EMBL" id="JAECZA010000324">
    <property type="protein sequence ID" value="MBH8578352.1"/>
    <property type="molecule type" value="Genomic_DNA"/>
</dbReference>
<feature type="compositionally biased region" description="Low complexity" evidence="1">
    <location>
        <begin position="104"/>
        <end position="114"/>
    </location>
</feature>
<keyword evidence="3" id="KW-1185">Reference proteome</keyword>
<dbReference type="RefSeq" id="WP_214437015.1">
    <property type="nucleotide sequence ID" value="NZ_CAWPUQ010000264.1"/>
</dbReference>
<dbReference type="AlphaFoldDB" id="A0A8J7IPV2"/>
<dbReference type="Proteomes" id="UP000662314">
    <property type="component" value="Unassembled WGS sequence"/>
</dbReference>
<evidence type="ECO:0000313" key="3">
    <source>
        <dbReference type="Proteomes" id="UP000662314"/>
    </source>
</evidence>
<sequence>MSTEPSAVTAVQASITVQGDNIKTLFGATAPDTLFGIERDLSKTEIDESFYAAECIITVVPNASLTQAKTQKQSKITKRNYKAYEGIRSGSVPYGRTTNAPQAETEGGTPTTPTLATVSEEDVRKSLMTALKKGTVGGQYTVLGLHFIPKEFVTVRSFDRAKPTGNNLATGLPSN</sequence>
<accession>A0A8J7IPV2</accession>
<evidence type="ECO:0000313" key="2">
    <source>
        <dbReference type="EMBL" id="MBH8578352.1"/>
    </source>
</evidence>
<evidence type="ECO:0000256" key="1">
    <source>
        <dbReference type="SAM" id="MobiDB-lite"/>
    </source>
</evidence>
<gene>
    <name evidence="2" type="ORF">I8752_36525</name>
</gene>